<dbReference type="AlphaFoldDB" id="A0A314KXP7"/>
<reference evidence="1" key="1">
    <citation type="submission" date="2016-11" db="EMBL/GenBank/DDBJ databases">
        <title>The genome of Nicotiana attenuata.</title>
        <authorList>
            <person name="Xu S."/>
            <person name="Brockmoeller T."/>
            <person name="Gaquerel E."/>
            <person name="Navarro A."/>
            <person name="Kuhl H."/>
            <person name="Gase K."/>
            <person name="Ling Z."/>
            <person name="Zhou W."/>
            <person name="Kreitzer C."/>
            <person name="Stanke M."/>
            <person name="Tang H."/>
            <person name="Lyons E."/>
            <person name="Pandey P."/>
            <person name="Pandey S.P."/>
            <person name="Timmermann B."/>
            <person name="Baldwin I.T."/>
        </authorList>
    </citation>
    <scope>NUCLEOTIDE SEQUENCE [LARGE SCALE GENOMIC DNA]</scope>
    <source>
        <strain evidence="1">UT</strain>
    </source>
</reference>
<organism evidence="1 2">
    <name type="scientific">Nicotiana attenuata</name>
    <name type="common">Coyote tobacco</name>
    <dbReference type="NCBI Taxonomy" id="49451"/>
    <lineage>
        <taxon>Eukaryota</taxon>
        <taxon>Viridiplantae</taxon>
        <taxon>Streptophyta</taxon>
        <taxon>Embryophyta</taxon>
        <taxon>Tracheophyta</taxon>
        <taxon>Spermatophyta</taxon>
        <taxon>Magnoliopsida</taxon>
        <taxon>eudicotyledons</taxon>
        <taxon>Gunneridae</taxon>
        <taxon>Pentapetalae</taxon>
        <taxon>asterids</taxon>
        <taxon>lamiids</taxon>
        <taxon>Solanales</taxon>
        <taxon>Solanaceae</taxon>
        <taxon>Nicotianoideae</taxon>
        <taxon>Nicotianeae</taxon>
        <taxon>Nicotiana</taxon>
    </lineage>
</organism>
<keyword evidence="2" id="KW-1185">Reference proteome</keyword>
<evidence type="ECO:0000313" key="1">
    <source>
        <dbReference type="EMBL" id="OIT34291.1"/>
    </source>
</evidence>
<name>A0A314KXP7_NICAT</name>
<dbReference type="Proteomes" id="UP000187609">
    <property type="component" value="Unassembled WGS sequence"/>
</dbReference>
<dbReference type="Gramene" id="OIT34291">
    <property type="protein sequence ID" value="OIT34291"/>
    <property type="gene ID" value="A4A49_04735"/>
</dbReference>
<sequence>MDAVRLIRERRKEMKRSKLALRFLKRLEKNQEIGVYFHVIEASKDKNGVDNYYPLLVRVVCYLKIETKKKKRREALGDEKLIRVEF</sequence>
<evidence type="ECO:0000313" key="2">
    <source>
        <dbReference type="Proteomes" id="UP000187609"/>
    </source>
</evidence>
<proteinExistence type="predicted"/>
<dbReference type="EMBL" id="MJEQ01000731">
    <property type="protein sequence ID" value="OIT34291.1"/>
    <property type="molecule type" value="Genomic_DNA"/>
</dbReference>
<protein>
    <submittedName>
        <fullName evidence="1">Uncharacterized protein</fullName>
    </submittedName>
</protein>
<gene>
    <name evidence="1" type="ORF">A4A49_04735</name>
</gene>
<comment type="caution">
    <text evidence="1">The sequence shown here is derived from an EMBL/GenBank/DDBJ whole genome shotgun (WGS) entry which is preliminary data.</text>
</comment>
<accession>A0A314KXP7</accession>
<dbReference type="SMR" id="A0A314KXP7"/>